<dbReference type="Proteomes" id="UP001341840">
    <property type="component" value="Unassembled WGS sequence"/>
</dbReference>
<protein>
    <submittedName>
        <fullName evidence="2">Uncharacterized protein</fullName>
    </submittedName>
</protein>
<dbReference type="PANTHER" id="PTHR35771:SF3">
    <property type="entry name" value="TRANSMEMBRANE PROTEIN"/>
    <property type="match status" value="1"/>
</dbReference>
<evidence type="ECO:0000313" key="2">
    <source>
        <dbReference type="EMBL" id="MED6148722.1"/>
    </source>
</evidence>
<name>A0ABU6TJJ1_9FABA</name>
<comment type="caution">
    <text evidence="2">The sequence shown here is derived from an EMBL/GenBank/DDBJ whole genome shotgun (WGS) entry which is preliminary data.</text>
</comment>
<keyword evidence="1" id="KW-0812">Transmembrane</keyword>
<feature type="transmembrane region" description="Helical" evidence="1">
    <location>
        <begin position="17"/>
        <end position="38"/>
    </location>
</feature>
<keyword evidence="1" id="KW-1133">Transmembrane helix</keyword>
<evidence type="ECO:0000256" key="1">
    <source>
        <dbReference type="SAM" id="Phobius"/>
    </source>
</evidence>
<evidence type="ECO:0000313" key="3">
    <source>
        <dbReference type="Proteomes" id="UP001341840"/>
    </source>
</evidence>
<reference evidence="2 3" key="1">
    <citation type="journal article" date="2023" name="Plants (Basel)">
        <title>Bridging the Gap: Combining Genomics and Transcriptomics Approaches to Understand Stylosanthes scabra, an Orphan Legume from the Brazilian Caatinga.</title>
        <authorList>
            <person name="Ferreira-Neto J.R.C."/>
            <person name="da Silva M.D."/>
            <person name="Binneck E."/>
            <person name="de Melo N.F."/>
            <person name="da Silva R.H."/>
            <person name="de Melo A.L.T.M."/>
            <person name="Pandolfi V."/>
            <person name="Bustamante F.O."/>
            <person name="Brasileiro-Vidal A.C."/>
            <person name="Benko-Iseppon A.M."/>
        </authorList>
    </citation>
    <scope>NUCLEOTIDE SEQUENCE [LARGE SCALE GENOMIC DNA]</scope>
    <source>
        <tissue evidence="2">Leaves</tissue>
    </source>
</reference>
<organism evidence="2 3">
    <name type="scientific">Stylosanthes scabra</name>
    <dbReference type="NCBI Taxonomy" id="79078"/>
    <lineage>
        <taxon>Eukaryota</taxon>
        <taxon>Viridiplantae</taxon>
        <taxon>Streptophyta</taxon>
        <taxon>Embryophyta</taxon>
        <taxon>Tracheophyta</taxon>
        <taxon>Spermatophyta</taxon>
        <taxon>Magnoliopsida</taxon>
        <taxon>eudicotyledons</taxon>
        <taxon>Gunneridae</taxon>
        <taxon>Pentapetalae</taxon>
        <taxon>rosids</taxon>
        <taxon>fabids</taxon>
        <taxon>Fabales</taxon>
        <taxon>Fabaceae</taxon>
        <taxon>Papilionoideae</taxon>
        <taxon>50 kb inversion clade</taxon>
        <taxon>dalbergioids sensu lato</taxon>
        <taxon>Dalbergieae</taxon>
        <taxon>Pterocarpus clade</taxon>
        <taxon>Stylosanthes</taxon>
    </lineage>
</organism>
<sequence>MLDFGEELSLESYRIPWLIWIQLIVLFLLLALFFLLSFDDSSTASSSASASASASTNHRLQKPQVNNNHHVSTSTALTNRLQHTRGAENVSIKGEIETSGSTRTVREEIAEREGSASPLYFLHPCHYFKLARVAVLKCLGLDSTESDSPPIRKPRKRKES</sequence>
<dbReference type="EMBL" id="JASCZI010091056">
    <property type="protein sequence ID" value="MED6148722.1"/>
    <property type="molecule type" value="Genomic_DNA"/>
</dbReference>
<dbReference type="PANTHER" id="PTHR35771">
    <property type="entry name" value="TRANSMEMBRANE PROTEIN-RELATED"/>
    <property type="match status" value="1"/>
</dbReference>
<proteinExistence type="predicted"/>
<gene>
    <name evidence="2" type="ORF">PIB30_055582</name>
</gene>
<keyword evidence="1" id="KW-0472">Membrane</keyword>
<accession>A0ABU6TJJ1</accession>
<keyword evidence="3" id="KW-1185">Reference proteome</keyword>